<keyword evidence="4" id="KW-1185">Reference proteome</keyword>
<dbReference type="PANTHER" id="PTHR31157:SF1">
    <property type="entry name" value="SCP DOMAIN-CONTAINING PROTEIN"/>
    <property type="match status" value="1"/>
</dbReference>
<sequence length="154" mass="16400">MRLALALALLMATAAPAQQLTVAPDAVARIIPTLVQAINAARAGHGLPPLARDTALDNAAGYHAQDMARHGYLDHRSRDGRTSGERMRAAGYAWCMAAENIAFGQEDVTETVAAWLRSRAHRENILNPDATHSGAAFAVADGRPYWVAVFAAPC</sequence>
<reference evidence="3" key="2">
    <citation type="submission" date="2020-09" db="EMBL/GenBank/DDBJ databases">
        <authorList>
            <person name="Sun Q."/>
            <person name="Zhou Y."/>
        </authorList>
    </citation>
    <scope>NUCLEOTIDE SEQUENCE</scope>
    <source>
        <strain evidence="3">CGMCC 1.6293</strain>
    </source>
</reference>
<dbReference type="AlphaFoldDB" id="A0A917SXS5"/>
<dbReference type="Proteomes" id="UP000649829">
    <property type="component" value="Unassembled WGS sequence"/>
</dbReference>
<reference evidence="3" key="1">
    <citation type="journal article" date="2014" name="Int. J. Syst. Evol. Microbiol.">
        <title>Complete genome sequence of Corynebacterium casei LMG S-19264T (=DSM 44701T), isolated from a smear-ripened cheese.</title>
        <authorList>
            <consortium name="US DOE Joint Genome Institute (JGI-PGF)"/>
            <person name="Walter F."/>
            <person name="Albersmeier A."/>
            <person name="Kalinowski J."/>
            <person name="Ruckert C."/>
        </authorList>
    </citation>
    <scope>NUCLEOTIDE SEQUENCE</scope>
    <source>
        <strain evidence="3">CGMCC 1.6293</strain>
    </source>
</reference>
<organism evidence="3 4">
    <name type="scientific">Pseudooceanicola nanhaiensis</name>
    <dbReference type="NCBI Taxonomy" id="375761"/>
    <lineage>
        <taxon>Bacteria</taxon>
        <taxon>Pseudomonadati</taxon>
        <taxon>Pseudomonadota</taxon>
        <taxon>Alphaproteobacteria</taxon>
        <taxon>Rhodobacterales</taxon>
        <taxon>Paracoccaceae</taxon>
        <taxon>Pseudooceanicola</taxon>
    </lineage>
</organism>
<gene>
    <name evidence="3" type="ORF">GCM10011534_26070</name>
</gene>
<dbReference type="RefSeq" id="WP_051630672.1">
    <property type="nucleotide sequence ID" value="NZ_BMLF01000002.1"/>
</dbReference>
<evidence type="ECO:0000259" key="2">
    <source>
        <dbReference type="Pfam" id="PF00188"/>
    </source>
</evidence>
<dbReference type="SUPFAM" id="SSF55797">
    <property type="entry name" value="PR-1-like"/>
    <property type="match status" value="1"/>
</dbReference>
<feature type="chain" id="PRO_5037390513" description="SCP domain-containing protein" evidence="1">
    <location>
        <begin position="18"/>
        <end position="154"/>
    </location>
</feature>
<evidence type="ECO:0000313" key="3">
    <source>
        <dbReference type="EMBL" id="GGM03033.1"/>
    </source>
</evidence>
<feature type="signal peptide" evidence="1">
    <location>
        <begin position="1"/>
        <end position="17"/>
    </location>
</feature>
<dbReference type="CDD" id="cd05379">
    <property type="entry name" value="CAP_bacterial"/>
    <property type="match status" value="1"/>
</dbReference>
<dbReference type="Pfam" id="PF00188">
    <property type="entry name" value="CAP"/>
    <property type="match status" value="1"/>
</dbReference>
<evidence type="ECO:0000313" key="4">
    <source>
        <dbReference type="Proteomes" id="UP000649829"/>
    </source>
</evidence>
<dbReference type="EMBL" id="BMLF01000002">
    <property type="protein sequence ID" value="GGM03033.1"/>
    <property type="molecule type" value="Genomic_DNA"/>
</dbReference>
<accession>A0A917SXS5</accession>
<feature type="domain" description="SCP" evidence="2">
    <location>
        <begin position="36"/>
        <end position="150"/>
    </location>
</feature>
<comment type="caution">
    <text evidence="3">The sequence shown here is derived from an EMBL/GenBank/DDBJ whole genome shotgun (WGS) entry which is preliminary data.</text>
</comment>
<dbReference type="PANTHER" id="PTHR31157">
    <property type="entry name" value="SCP DOMAIN-CONTAINING PROTEIN"/>
    <property type="match status" value="1"/>
</dbReference>
<dbReference type="InterPro" id="IPR014044">
    <property type="entry name" value="CAP_dom"/>
</dbReference>
<protein>
    <recommendedName>
        <fullName evidence="2">SCP domain-containing protein</fullName>
    </recommendedName>
</protein>
<evidence type="ECO:0000256" key="1">
    <source>
        <dbReference type="SAM" id="SignalP"/>
    </source>
</evidence>
<keyword evidence="1" id="KW-0732">Signal</keyword>
<dbReference type="Gene3D" id="3.40.33.10">
    <property type="entry name" value="CAP"/>
    <property type="match status" value="1"/>
</dbReference>
<name>A0A917SXS5_9RHOB</name>
<dbReference type="InterPro" id="IPR035940">
    <property type="entry name" value="CAP_sf"/>
</dbReference>
<proteinExistence type="predicted"/>